<organism evidence="2 3">
    <name type="scientific">Demequina litorisediminis</name>
    <dbReference type="NCBI Taxonomy" id="1849022"/>
    <lineage>
        <taxon>Bacteria</taxon>
        <taxon>Bacillati</taxon>
        <taxon>Actinomycetota</taxon>
        <taxon>Actinomycetes</taxon>
        <taxon>Micrococcales</taxon>
        <taxon>Demequinaceae</taxon>
        <taxon>Demequina</taxon>
    </lineage>
</organism>
<keyword evidence="3" id="KW-1185">Reference proteome</keyword>
<protein>
    <recommendedName>
        <fullName evidence="1">Phosphoribosyltransferase domain-containing protein</fullName>
    </recommendedName>
</protein>
<evidence type="ECO:0000313" key="2">
    <source>
        <dbReference type="EMBL" id="GMA37200.1"/>
    </source>
</evidence>
<dbReference type="InterPro" id="IPR029057">
    <property type="entry name" value="PRTase-like"/>
</dbReference>
<reference evidence="3" key="1">
    <citation type="journal article" date="2019" name="Int. J. Syst. Evol. Microbiol.">
        <title>The Global Catalogue of Microorganisms (GCM) 10K type strain sequencing project: providing services to taxonomists for standard genome sequencing and annotation.</title>
        <authorList>
            <consortium name="The Broad Institute Genomics Platform"/>
            <consortium name="The Broad Institute Genome Sequencing Center for Infectious Disease"/>
            <person name="Wu L."/>
            <person name="Ma J."/>
        </authorList>
    </citation>
    <scope>NUCLEOTIDE SEQUENCE [LARGE SCALE GENOMIC DNA]</scope>
    <source>
        <strain evidence="3">NBRC 112299</strain>
    </source>
</reference>
<dbReference type="Pfam" id="PF00156">
    <property type="entry name" value="Pribosyltran"/>
    <property type="match status" value="1"/>
</dbReference>
<dbReference type="Proteomes" id="UP001157125">
    <property type="component" value="Unassembled WGS sequence"/>
</dbReference>
<proteinExistence type="predicted"/>
<evidence type="ECO:0000313" key="3">
    <source>
        <dbReference type="Proteomes" id="UP001157125"/>
    </source>
</evidence>
<comment type="caution">
    <text evidence="2">The sequence shown here is derived from an EMBL/GenBank/DDBJ whole genome shotgun (WGS) entry which is preliminary data.</text>
</comment>
<dbReference type="InterPro" id="IPR000836">
    <property type="entry name" value="PRTase_dom"/>
</dbReference>
<evidence type="ECO:0000259" key="1">
    <source>
        <dbReference type="Pfam" id="PF00156"/>
    </source>
</evidence>
<accession>A0ABQ6IIR7</accession>
<dbReference type="CDD" id="cd06223">
    <property type="entry name" value="PRTases_typeI"/>
    <property type="match status" value="1"/>
</dbReference>
<gene>
    <name evidence="2" type="ORF">GCM10025876_34040</name>
</gene>
<sequence>MDGETPVPLRAAATRVLDDWDGLWTGAGLTRVRTIDAVVGIRSATRPQAMGHLAPGLARYLQMPFVGWVGPRLGHEEPGRHDLNSAQRLAVVARRLDLEDAARASLGGRAVLLVDDYTDSGWTLTVAARLLRQAGARDVYPFVLGVR</sequence>
<feature type="domain" description="Phosphoribosyltransferase" evidence="1">
    <location>
        <begin position="36"/>
        <end position="139"/>
    </location>
</feature>
<dbReference type="SUPFAM" id="SSF53271">
    <property type="entry name" value="PRTase-like"/>
    <property type="match status" value="1"/>
</dbReference>
<dbReference type="Gene3D" id="3.40.50.2020">
    <property type="match status" value="1"/>
</dbReference>
<name>A0ABQ6IIR7_9MICO</name>
<dbReference type="EMBL" id="BSUN01000001">
    <property type="protein sequence ID" value="GMA37200.1"/>
    <property type="molecule type" value="Genomic_DNA"/>
</dbReference>